<dbReference type="EMBL" id="CM009297">
    <property type="protein sequence ID" value="KAI9390653.1"/>
    <property type="molecule type" value="Genomic_DNA"/>
</dbReference>
<gene>
    <name evidence="1" type="ORF">POPTR_008G206866v4</name>
</gene>
<protein>
    <submittedName>
        <fullName evidence="1">Uncharacterized protein</fullName>
    </submittedName>
</protein>
<reference evidence="1 2" key="1">
    <citation type="journal article" date="2006" name="Science">
        <title>The genome of black cottonwood, Populus trichocarpa (Torr. &amp; Gray).</title>
        <authorList>
            <person name="Tuskan G.A."/>
            <person name="Difazio S."/>
            <person name="Jansson S."/>
            <person name="Bohlmann J."/>
            <person name="Grigoriev I."/>
            <person name="Hellsten U."/>
            <person name="Putnam N."/>
            <person name="Ralph S."/>
            <person name="Rombauts S."/>
            <person name="Salamov A."/>
            <person name="Schein J."/>
            <person name="Sterck L."/>
            <person name="Aerts A."/>
            <person name="Bhalerao R.R."/>
            <person name="Bhalerao R.P."/>
            <person name="Blaudez D."/>
            <person name="Boerjan W."/>
            <person name="Brun A."/>
            <person name="Brunner A."/>
            <person name="Busov V."/>
            <person name="Campbell M."/>
            <person name="Carlson J."/>
            <person name="Chalot M."/>
            <person name="Chapman J."/>
            <person name="Chen G.L."/>
            <person name="Cooper D."/>
            <person name="Coutinho P.M."/>
            <person name="Couturier J."/>
            <person name="Covert S."/>
            <person name="Cronk Q."/>
            <person name="Cunningham R."/>
            <person name="Davis J."/>
            <person name="Degroeve S."/>
            <person name="Dejardin A."/>
            <person name="Depamphilis C."/>
            <person name="Detter J."/>
            <person name="Dirks B."/>
            <person name="Dubchak I."/>
            <person name="Duplessis S."/>
            <person name="Ehlting J."/>
            <person name="Ellis B."/>
            <person name="Gendler K."/>
            <person name="Goodstein D."/>
            <person name="Gribskov M."/>
            <person name="Grimwood J."/>
            <person name="Groover A."/>
            <person name="Gunter L."/>
            <person name="Hamberger B."/>
            <person name="Heinze B."/>
            <person name="Helariutta Y."/>
            <person name="Henrissat B."/>
            <person name="Holligan D."/>
            <person name="Holt R."/>
            <person name="Huang W."/>
            <person name="Islam-Faridi N."/>
            <person name="Jones S."/>
            <person name="Jones-Rhoades M."/>
            <person name="Jorgensen R."/>
            <person name="Joshi C."/>
            <person name="Kangasjarvi J."/>
            <person name="Karlsson J."/>
            <person name="Kelleher C."/>
            <person name="Kirkpatrick R."/>
            <person name="Kirst M."/>
            <person name="Kohler A."/>
            <person name="Kalluri U."/>
            <person name="Larimer F."/>
            <person name="Leebens-Mack J."/>
            <person name="Leple J.C."/>
            <person name="Locascio P."/>
            <person name="Lou Y."/>
            <person name="Lucas S."/>
            <person name="Martin F."/>
            <person name="Montanini B."/>
            <person name="Napoli C."/>
            <person name="Nelson D.R."/>
            <person name="Nelson C."/>
            <person name="Nieminen K."/>
            <person name="Nilsson O."/>
            <person name="Pereda V."/>
            <person name="Peter G."/>
            <person name="Philippe R."/>
            <person name="Pilate G."/>
            <person name="Poliakov A."/>
            <person name="Razumovskaya J."/>
            <person name="Richardson P."/>
            <person name="Rinaldi C."/>
            <person name="Ritland K."/>
            <person name="Rouze P."/>
            <person name="Ryaboy D."/>
            <person name="Schmutz J."/>
            <person name="Schrader J."/>
            <person name="Segerman B."/>
            <person name="Shin H."/>
            <person name="Siddiqui A."/>
            <person name="Sterky F."/>
            <person name="Terry A."/>
            <person name="Tsai C.J."/>
            <person name="Uberbacher E."/>
            <person name="Unneberg P."/>
            <person name="Vahala J."/>
            <person name="Wall K."/>
            <person name="Wessler S."/>
            <person name="Yang G."/>
            <person name="Yin T."/>
            <person name="Douglas C."/>
            <person name="Marra M."/>
            <person name="Sandberg G."/>
            <person name="Van de Peer Y."/>
            <person name="Rokhsar D."/>
        </authorList>
    </citation>
    <scope>NUCLEOTIDE SEQUENCE [LARGE SCALE GENOMIC DNA]</scope>
    <source>
        <strain evidence="2">cv. Nisqually</strain>
    </source>
</reference>
<evidence type="ECO:0000313" key="2">
    <source>
        <dbReference type="Proteomes" id="UP000006729"/>
    </source>
</evidence>
<accession>A0ACC0SN68</accession>
<name>A0ACC0SN68_POPTR</name>
<keyword evidence="2" id="KW-1185">Reference proteome</keyword>
<comment type="caution">
    <text evidence="1">The sequence shown here is derived from an EMBL/GenBank/DDBJ whole genome shotgun (WGS) entry which is preliminary data.</text>
</comment>
<proteinExistence type="predicted"/>
<organism evidence="1 2">
    <name type="scientific">Populus trichocarpa</name>
    <name type="common">Western balsam poplar</name>
    <name type="synonym">Populus balsamifera subsp. trichocarpa</name>
    <dbReference type="NCBI Taxonomy" id="3694"/>
    <lineage>
        <taxon>Eukaryota</taxon>
        <taxon>Viridiplantae</taxon>
        <taxon>Streptophyta</taxon>
        <taxon>Embryophyta</taxon>
        <taxon>Tracheophyta</taxon>
        <taxon>Spermatophyta</taxon>
        <taxon>Magnoliopsida</taxon>
        <taxon>eudicotyledons</taxon>
        <taxon>Gunneridae</taxon>
        <taxon>Pentapetalae</taxon>
        <taxon>rosids</taxon>
        <taxon>fabids</taxon>
        <taxon>Malpighiales</taxon>
        <taxon>Salicaceae</taxon>
        <taxon>Saliceae</taxon>
        <taxon>Populus</taxon>
    </lineage>
</organism>
<evidence type="ECO:0000313" key="1">
    <source>
        <dbReference type="EMBL" id="KAI9390653.1"/>
    </source>
</evidence>
<dbReference type="Proteomes" id="UP000006729">
    <property type="component" value="Chromosome 8"/>
</dbReference>
<sequence>MLQGWIKLGPKSAKKPVISGSSQHFPPFLLSPPCLQPLKPPHTPFSSTNRRQRNLPTNPNPHQWQNSHRDCDRRASPLQLLLSPATDTSQHSLHRSLLSHWPNLLIAAKLPPQVNLLPLPFLLLRCLLSEQ</sequence>